<sequence length="344" mass="40283">MSKSVLTSDTMPKAGRVNKMCREWSVHEDGALAYRLQDKEIKEHYTGNKVRNAQVREDLPRARVEQKLEELRYHTIVQEQEEKDALVAQQMALKLEREERLKERELQEKMRLQLRLDDEAAQIEAELEMERRLQEERDQVLARKLQEEEERSIDAHNSPIDDQLVLDQKIAIEAQDAELARMLQDKERAKIRRARERAKQKKLERQQQEYENNNISKIKLDRSDNLEIERSKSHNYMSYTQKMTDPEEIQVMESLPEDVPELPNVAAIIDPTYSSEHESPSGNSSNLVSLSYTLPVSPSSSHDYMVSTPCYMPIQGQRRTQAQSLSLSHEEKQKRRVKDSCKQQ</sequence>
<evidence type="ECO:0000256" key="2">
    <source>
        <dbReference type="SAM" id="Coils"/>
    </source>
</evidence>
<evidence type="ECO:0000259" key="4">
    <source>
        <dbReference type="Pfam" id="PF15295"/>
    </source>
</evidence>
<dbReference type="PANTHER" id="PTHR22115">
    <property type="entry name" value="C3ORF6 PROTEIN-RELATED"/>
    <property type="match status" value="1"/>
</dbReference>
<organism evidence="5 6">
    <name type="scientific">Aphidius gifuensis</name>
    <name type="common">Parasitoid wasp</name>
    <dbReference type="NCBI Taxonomy" id="684658"/>
    <lineage>
        <taxon>Eukaryota</taxon>
        <taxon>Metazoa</taxon>
        <taxon>Ecdysozoa</taxon>
        <taxon>Arthropoda</taxon>
        <taxon>Hexapoda</taxon>
        <taxon>Insecta</taxon>
        <taxon>Pterygota</taxon>
        <taxon>Neoptera</taxon>
        <taxon>Endopterygota</taxon>
        <taxon>Hymenoptera</taxon>
        <taxon>Apocrita</taxon>
        <taxon>Ichneumonoidea</taxon>
        <taxon>Braconidae</taxon>
        <taxon>Aphidiinae</taxon>
        <taxon>Aphidius</taxon>
    </lineage>
</organism>
<gene>
    <name evidence="5" type="ORF">HCN44_004843</name>
</gene>
<dbReference type="PANTHER" id="PTHR22115:SF4">
    <property type="entry name" value="COILED-COIL DOMAIN-CONTAINING PROTEIN"/>
    <property type="match status" value="1"/>
</dbReference>
<feature type="coiled-coil region" evidence="2">
    <location>
        <begin position="88"/>
        <end position="213"/>
    </location>
</feature>
<evidence type="ECO:0000313" key="5">
    <source>
        <dbReference type="EMBL" id="KAF7992499.1"/>
    </source>
</evidence>
<dbReference type="Proteomes" id="UP000639338">
    <property type="component" value="Unassembled WGS sequence"/>
</dbReference>
<dbReference type="EMBL" id="JACMRX010000003">
    <property type="protein sequence ID" value="KAF7992499.1"/>
    <property type="molecule type" value="Genomic_DNA"/>
</dbReference>
<feature type="compositionally biased region" description="Polar residues" evidence="3">
    <location>
        <begin position="317"/>
        <end position="327"/>
    </location>
</feature>
<dbReference type="Pfam" id="PF15295">
    <property type="entry name" value="CCDC50_N"/>
    <property type="match status" value="1"/>
</dbReference>
<keyword evidence="1 2" id="KW-0175">Coiled coil</keyword>
<dbReference type="InterPro" id="IPR039303">
    <property type="entry name" value="CCDC50"/>
</dbReference>
<keyword evidence="6" id="KW-1185">Reference proteome</keyword>
<evidence type="ECO:0000256" key="3">
    <source>
        <dbReference type="SAM" id="MobiDB-lite"/>
    </source>
</evidence>
<feature type="domain" description="Coiled-coil" evidence="4">
    <location>
        <begin position="10"/>
        <end position="109"/>
    </location>
</feature>
<dbReference type="AlphaFoldDB" id="A0A834XWM2"/>
<proteinExistence type="predicted"/>
<name>A0A834XWM2_APHGI</name>
<reference evidence="5 6" key="1">
    <citation type="submission" date="2020-08" db="EMBL/GenBank/DDBJ databases">
        <title>Aphidius gifuensis genome sequencing and assembly.</title>
        <authorList>
            <person name="Du Z."/>
        </authorList>
    </citation>
    <scope>NUCLEOTIDE SEQUENCE [LARGE SCALE GENOMIC DNA]</scope>
    <source>
        <strain evidence="5">YNYX2018</strain>
        <tissue evidence="5">Adults</tissue>
    </source>
</reference>
<feature type="region of interest" description="Disordered" evidence="3">
    <location>
        <begin position="315"/>
        <end position="344"/>
    </location>
</feature>
<dbReference type="InterPro" id="IPR029311">
    <property type="entry name" value="CCDC50_N"/>
</dbReference>
<evidence type="ECO:0000256" key="1">
    <source>
        <dbReference type="ARBA" id="ARBA00023054"/>
    </source>
</evidence>
<evidence type="ECO:0000313" key="6">
    <source>
        <dbReference type="Proteomes" id="UP000639338"/>
    </source>
</evidence>
<dbReference type="OrthoDB" id="9994767at2759"/>
<protein>
    <recommendedName>
        <fullName evidence="4">Coiled-coil domain-containing protein</fullName>
    </recommendedName>
</protein>
<feature type="compositionally biased region" description="Basic and acidic residues" evidence="3">
    <location>
        <begin position="328"/>
        <end position="344"/>
    </location>
</feature>
<comment type="caution">
    <text evidence="5">The sequence shown here is derived from an EMBL/GenBank/DDBJ whole genome shotgun (WGS) entry which is preliminary data.</text>
</comment>
<accession>A0A834XWM2</accession>